<dbReference type="GO" id="GO:0030246">
    <property type="term" value="F:carbohydrate binding"/>
    <property type="evidence" value="ECO:0007669"/>
    <property type="project" value="UniProtKB-KW"/>
</dbReference>
<dbReference type="EMBL" id="VDMD01000003">
    <property type="protein sequence ID" value="TRM66805.1"/>
    <property type="molecule type" value="Genomic_DNA"/>
</dbReference>
<keyword evidence="3" id="KW-1185">Reference proteome</keyword>
<gene>
    <name evidence="2" type="ORF">BD626DRAFT_483879</name>
</gene>
<dbReference type="OrthoDB" id="2131701at2759"/>
<protein>
    <submittedName>
        <fullName evidence="2">Ricin B lectin domain-containing protein</fullName>
    </submittedName>
</protein>
<reference evidence="2 3" key="1">
    <citation type="journal article" date="2019" name="New Phytol.">
        <title>Comparative genomics reveals unique wood-decay strategies and fruiting body development in the Schizophyllaceae.</title>
        <authorList>
            <person name="Almasi E."/>
            <person name="Sahu N."/>
            <person name="Krizsan K."/>
            <person name="Balint B."/>
            <person name="Kovacs G.M."/>
            <person name="Kiss B."/>
            <person name="Cseklye J."/>
            <person name="Drula E."/>
            <person name="Henrissat B."/>
            <person name="Nagy I."/>
            <person name="Chovatia M."/>
            <person name="Adam C."/>
            <person name="LaButti K."/>
            <person name="Lipzen A."/>
            <person name="Riley R."/>
            <person name="Grigoriev I.V."/>
            <person name="Nagy L.G."/>
        </authorList>
    </citation>
    <scope>NUCLEOTIDE SEQUENCE [LARGE SCALE GENOMIC DNA]</scope>
    <source>
        <strain evidence="2 3">NL-1724</strain>
    </source>
</reference>
<dbReference type="AlphaFoldDB" id="A0A550CPT3"/>
<name>A0A550CPT3_9AGAR</name>
<dbReference type="InterPro" id="IPR035992">
    <property type="entry name" value="Ricin_B-like_lectins"/>
</dbReference>
<evidence type="ECO:0000259" key="1">
    <source>
        <dbReference type="Pfam" id="PF14200"/>
    </source>
</evidence>
<feature type="domain" description="Ricin B lectin" evidence="1">
    <location>
        <begin position="40"/>
        <end position="125"/>
    </location>
</feature>
<dbReference type="CDD" id="cd23422">
    <property type="entry name" value="beta-trefoil_Ricin_MPL_CNL"/>
    <property type="match status" value="1"/>
</dbReference>
<dbReference type="SUPFAM" id="SSF50370">
    <property type="entry name" value="Ricin B-like lectins"/>
    <property type="match status" value="1"/>
</dbReference>
<dbReference type="Proteomes" id="UP000320762">
    <property type="component" value="Unassembled WGS sequence"/>
</dbReference>
<dbReference type="InterPro" id="IPR000772">
    <property type="entry name" value="Ricin_B_lectin"/>
</dbReference>
<dbReference type="STRING" id="97359.A0A550CPT3"/>
<proteinExistence type="predicted"/>
<accession>A0A550CPT3</accession>
<evidence type="ECO:0000313" key="2">
    <source>
        <dbReference type="EMBL" id="TRM66805.1"/>
    </source>
</evidence>
<organism evidence="2 3">
    <name type="scientific">Schizophyllum amplum</name>
    <dbReference type="NCBI Taxonomy" id="97359"/>
    <lineage>
        <taxon>Eukaryota</taxon>
        <taxon>Fungi</taxon>
        <taxon>Dikarya</taxon>
        <taxon>Basidiomycota</taxon>
        <taxon>Agaricomycotina</taxon>
        <taxon>Agaricomycetes</taxon>
        <taxon>Agaricomycetidae</taxon>
        <taxon>Agaricales</taxon>
        <taxon>Schizophyllaceae</taxon>
        <taxon>Schizophyllum</taxon>
    </lineage>
</organism>
<sequence>MSINSGMSYRITNSKAGTVVDLSAMDNTSVIGWPYHSGSNQHWTLDWAGNGWHFRSLSTGKYLSLGGADAADGAALVGATEPFLWHIWTDDNVQGAFRIFVPNTYQNLDLYNYGNTTPGTPITTWYSWNGEHQTWRFDVV</sequence>
<dbReference type="Pfam" id="PF14200">
    <property type="entry name" value="RicinB_lectin_2"/>
    <property type="match status" value="1"/>
</dbReference>
<keyword evidence="2" id="KW-0430">Lectin</keyword>
<evidence type="ECO:0000313" key="3">
    <source>
        <dbReference type="Proteomes" id="UP000320762"/>
    </source>
</evidence>
<dbReference type="Gene3D" id="2.80.10.50">
    <property type="match status" value="1"/>
</dbReference>
<comment type="caution">
    <text evidence="2">The sequence shown here is derived from an EMBL/GenBank/DDBJ whole genome shotgun (WGS) entry which is preliminary data.</text>
</comment>